<gene>
    <name evidence="2" type="ORF">TL08_14730</name>
</gene>
<protein>
    <submittedName>
        <fullName evidence="2">DUF4184 family protein</fullName>
    </submittedName>
</protein>
<feature type="transmembrane region" description="Helical" evidence="1">
    <location>
        <begin position="91"/>
        <end position="111"/>
    </location>
</feature>
<dbReference type="Proteomes" id="UP000095210">
    <property type="component" value="Chromosome"/>
</dbReference>
<dbReference type="KEGG" id="ahm:TL08_14730"/>
<dbReference type="AlphaFoldDB" id="A0AAC9HSN1"/>
<evidence type="ECO:0000313" key="3">
    <source>
        <dbReference type="Proteomes" id="UP000095210"/>
    </source>
</evidence>
<reference evidence="3" key="1">
    <citation type="submission" date="2016-03" db="EMBL/GenBank/DDBJ databases">
        <title>Complete genome sequence of the type strain Actinoalloteichus hymeniacidonis DSM 45092.</title>
        <authorList>
            <person name="Schaffert L."/>
            <person name="Albersmeier A."/>
            <person name="Winkler A."/>
            <person name="Kalinowski J."/>
            <person name="Zotchev S."/>
            <person name="Ruckert C."/>
        </authorList>
    </citation>
    <scope>NUCLEOTIDE SEQUENCE [LARGE SCALE GENOMIC DNA]</scope>
    <source>
        <strain evidence="3">HPA177(T) (DSM 45092(T))</strain>
    </source>
</reference>
<keyword evidence="1" id="KW-1133">Transmembrane helix</keyword>
<evidence type="ECO:0000256" key="1">
    <source>
        <dbReference type="SAM" id="Phobius"/>
    </source>
</evidence>
<dbReference type="EMBL" id="CP014859">
    <property type="protein sequence ID" value="AOS63755.1"/>
    <property type="molecule type" value="Genomic_DNA"/>
</dbReference>
<dbReference type="Pfam" id="PF13803">
    <property type="entry name" value="DUF4184"/>
    <property type="match status" value="1"/>
</dbReference>
<sequence length="317" mass="34112">MDAAAISRESSAARVRSAGSDVVGAFELPFTLTHPAAVLPLLRPPFVAAALVAGALAPDLPYYLSNLGLTSTSAQDWYGVLLPNATQTHSLWGLVLNLPLAVALVVVYWLLRAPINGILPAAIRLPPREPLPGWRDRVRFAMWLLLSAGIGIATHLLWDLLTVSLLLQAASTIVGAVATGWYLWRRRDRVRDPVRREERLRPAVRWGVVALLVAVPLAAAAVGLQGDYQGFRQVEVVDLDNPITIDFDDGTSETTYPTTTAEASFGTLAEGMVTGAAKRAGAAFVAAVLVYAVVWHVVARTRRSTMRPEDADAPLTQ</sequence>
<proteinExistence type="predicted"/>
<keyword evidence="1" id="KW-0472">Membrane</keyword>
<keyword evidence="3" id="KW-1185">Reference proteome</keyword>
<feature type="transmembrane region" description="Helical" evidence="1">
    <location>
        <begin position="164"/>
        <end position="184"/>
    </location>
</feature>
<dbReference type="InterPro" id="IPR025238">
    <property type="entry name" value="DUF4184"/>
</dbReference>
<feature type="transmembrane region" description="Helical" evidence="1">
    <location>
        <begin position="280"/>
        <end position="298"/>
    </location>
</feature>
<evidence type="ECO:0000313" key="2">
    <source>
        <dbReference type="EMBL" id="AOS63755.1"/>
    </source>
</evidence>
<accession>A0AAC9HSN1</accession>
<name>A0AAC9HSN1_9PSEU</name>
<organism evidence="2 3">
    <name type="scientific">Actinoalloteichus hymeniacidonis</name>
    <dbReference type="NCBI Taxonomy" id="340345"/>
    <lineage>
        <taxon>Bacteria</taxon>
        <taxon>Bacillati</taxon>
        <taxon>Actinomycetota</taxon>
        <taxon>Actinomycetes</taxon>
        <taxon>Pseudonocardiales</taxon>
        <taxon>Pseudonocardiaceae</taxon>
        <taxon>Actinoalloteichus</taxon>
    </lineage>
</organism>
<keyword evidence="1" id="KW-0812">Transmembrane</keyword>
<feature type="transmembrane region" description="Helical" evidence="1">
    <location>
        <begin position="140"/>
        <end position="158"/>
    </location>
</feature>
<feature type="transmembrane region" description="Helical" evidence="1">
    <location>
        <begin position="204"/>
        <end position="224"/>
    </location>
</feature>